<evidence type="ECO:0000256" key="4">
    <source>
        <dbReference type="ARBA" id="ARBA00022679"/>
    </source>
</evidence>
<dbReference type="EC" id="2.1.1.198" evidence="6"/>
<dbReference type="FunFam" id="3.30.950.10:FF:000002">
    <property type="entry name" value="Ribosomal RNA small subunit methyltransferase I"/>
    <property type="match status" value="1"/>
</dbReference>
<dbReference type="EMBL" id="CP012154">
    <property type="protein sequence ID" value="AKS42591.1"/>
    <property type="molecule type" value="Genomic_DNA"/>
</dbReference>
<evidence type="ECO:0000259" key="7">
    <source>
        <dbReference type="Pfam" id="PF00590"/>
    </source>
</evidence>
<dbReference type="GO" id="GO:0005737">
    <property type="term" value="C:cytoplasm"/>
    <property type="evidence" value="ECO:0007669"/>
    <property type="project" value="UniProtKB-SubCell"/>
</dbReference>
<name>A0A0K0XY87_9GAMM</name>
<dbReference type="InterPro" id="IPR014776">
    <property type="entry name" value="4pyrrole_Mease_sub2"/>
</dbReference>
<dbReference type="Gene3D" id="3.30.950.10">
    <property type="entry name" value="Methyltransferase, Cobalt-precorrin-4 Transmethylase, Domain 2"/>
    <property type="match status" value="1"/>
</dbReference>
<keyword evidence="4 6" id="KW-0808">Transferase</keyword>
<feature type="domain" description="Tetrapyrrole methylase" evidence="7">
    <location>
        <begin position="27"/>
        <end position="227"/>
    </location>
</feature>
<dbReference type="InterPro" id="IPR008189">
    <property type="entry name" value="rRNA_ssu_MeTfrase_I"/>
</dbReference>
<accession>A0A0K0XY87</accession>
<evidence type="ECO:0000256" key="6">
    <source>
        <dbReference type="HAMAP-Rule" id="MF_01877"/>
    </source>
</evidence>
<dbReference type="HAMAP" id="MF_01877">
    <property type="entry name" value="16SrRNA_methyltr_I"/>
    <property type="match status" value="1"/>
</dbReference>
<dbReference type="NCBIfam" id="TIGR00096">
    <property type="entry name" value="16S rRNA (cytidine(1402)-2'-O)-methyltransferase"/>
    <property type="match status" value="1"/>
</dbReference>
<comment type="subcellular location">
    <subcellularLocation>
        <location evidence="6">Cytoplasm</location>
    </subcellularLocation>
</comment>
<comment type="function">
    <text evidence="6">Catalyzes the 2'-O-methylation of the ribose of cytidine 1402 (C1402) in 16S rRNA.</text>
</comment>
<dbReference type="Proteomes" id="UP000066624">
    <property type="component" value="Chromosome"/>
</dbReference>
<dbReference type="InterPro" id="IPR014777">
    <property type="entry name" value="4pyrrole_Mease_sub1"/>
</dbReference>
<evidence type="ECO:0000313" key="8">
    <source>
        <dbReference type="EMBL" id="AKS42591.1"/>
    </source>
</evidence>
<sequence>MINDDPRTIPVMTTLDSDAACQAEAGTLYVLATPIGHLADLSPRAAALLSQVDLIAAEDTRVTRRLLEGRSARARLLSVNEHNESGRVEEILSALADGQSVALVSDAGTPLISDPGYRLVAAAQARGLRVSPVPGPCAAIAALSAAGLPTDRFWFEGFLPAKAQARRNRLSELTGQTATLVFYVPARDLPRVLADCCEVFGEDRPACLARELTKRHETIRHAPMGDLAEFVTADANQQRGEAVLVVAGAEVASPLVRVEALAAELAAALPPSRAAAILARLSGLKRREAWDRIEALSPSSGEEADR</sequence>
<dbReference type="InterPro" id="IPR035996">
    <property type="entry name" value="4pyrrol_Methylase_sf"/>
</dbReference>
<dbReference type="FunFam" id="3.40.1010.10:FF:000007">
    <property type="entry name" value="Ribosomal RNA small subunit methyltransferase I"/>
    <property type="match status" value="1"/>
</dbReference>
<dbReference type="PATRIC" id="fig|1579979.3.peg.2277"/>
<keyword evidence="9" id="KW-1185">Reference proteome</keyword>
<dbReference type="PROSITE" id="PS01296">
    <property type="entry name" value="RSMI"/>
    <property type="match status" value="1"/>
</dbReference>
<evidence type="ECO:0000256" key="2">
    <source>
        <dbReference type="ARBA" id="ARBA00022552"/>
    </source>
</evidence>
<evidence type="ECO:0000256" key="3">
    <source>
        <dbReference type="ARBA" id="ARBA00022603"/>
    </source>
</evidence>
<dbReference type="SUPFAM" id="SSF53790">
    <property type="entry name" value="Tetrapyrrole methylase"/>
    <property type="match status" value="1"/>
</dbReference>
<dbReference type="Gene3D" id="3.40.1010.10">
    <property type="entry name" value="Cobalt-precorrin-4 Transmethylase, Domain 1"/>
    <property type="match status" value="1"/>
</dbReference>
<keyword evidence="3 6" id="KW-0489">Methyltransferase</keyword>
<dbReference type="PANTHER" id="PTHR46111:SF1">
    <property type="entry name" value="RIBOSOMAL RNA SMALL SUBUNIT METHYLTRANSFERASE I"/>
    <property type="match status" value="1"/>
</dbReference>
<gene>
    <name evidence="6" type="primary">rsmI</name>
    <name evidence="8" type="ORF">WM2015_2228</name>
</gene>
<protein>
    <recommendedName>
        <fullName evidence="6">Ribosomal RNA small subunit methyltransferase I</fullName>
        <ecNumber evidence="6">2.1.1.198</ecNumber>
    </recommendedName>
    <alternativeName>
        <fullName evidence="6">16S rRNA 2'-O-ribose C1402 methyltransferase</fullName>
    </alternativeName>
    <alternativeName>
        <fullName evidence="6">rRNA (cytidine-2'-O-)-methyltransferase RsmI</fullName>
    </alternativeName>
</protein>
<comment type="catalytic activity">
    <reaction evidence="6">
        <text>cytidine(1402) in 16S rRNA + S-adenosyl-L-methionine = 2'-O-methylcytidine(1402) in 16S rRNA + S-adenosyl-L-homocysteine + H(+)</text>
        <dbReference type="Rhea" id="RHEA:42924"/>
        <dbReference type="Rhea" id="RHEA-COMP:10285"/>
        <dbReference type="Rhea" id="RHEA-COMP:10286"/>
        <dbReference type="ChEBI" id="CHEBI:15378"/>
        <dbReference type="ChEBI" id="CHEBI:57856"/>
        <dbReference type="ChEBI" id="CHEBI:59789"/>
        <dbReference type="ChEBI" id="CHEBI:74495"/>
        <dbReference type="ChEBI" id="CHEBI:82748"/>
        <dbReference type="EC" id="2.1.1.198"/>
    </reaction>
</comment>
<comment type="similarity">
    <text evidence="6">Belongs to the methyltransferase superfamily. RsmI family.</text>
</comment>
<evidence type="ECO:0000256" key="5">
    <source>
        <dbReference type="ARBA" id="ARBA00022691"/>
    </source>
</evidence>
<organism evidence="8 9">
    <name type="scientific">Wenzhouxiangella marina</name>
    <dbReference type="NCBI Taxonomy" id="1579979"/>
    <lineage>
        <taxon>Bacteria</taxon>
        <taxon>Pseudomonadati</taxon>
        <taxon>Pseudomonadota</taxon>
        <taxon>Gammaproteobacteria</taxon>
        <taxon>Chromatiales</taxon>
        <taxon>Wenzhouxiangellaceae</taxon>
        <taxon>Wenzhouxiangella</taxon>
    </lineage>
</organism>
<keyword evidence="2 6" id="KW-0698">rRNA processing</keyword>
<reference evidence="8 9" key="1">
    <citation type="submission" date="2015-07" db="EMBL/GenBank/DDBJ databases">
        <authorList>
            <person name="Noorani M."/>
        </authorList>
    </citation>
    <scope>NUCLEOTIDE SEQUENCE [LARGE SCALE GENOMIC DNA]</scope>
    <source>
        <strain evidence="8 9">KCTC 42284</strain>
    </source>
</reference>
<dbReference type="KEGG" id="wma:WM2015_2228"/>
<keyword evidence="1 6" id="KW-0963">Cytoplasm</keyword>
<dbReference type="GO" id="GO:0070677">
    <property type="term" value="F:rRNA (cytosine-2'-O-)-methyltransferase activity"/>
    <property type="evidence" value="ECO:0007669"/>
    <property type="project" value="UniProtKB-UniRule"/>
</dbReference>
<keyword evidence="5 6" id="KW-0949">S-adenosyl-L-methionine</keyword>
<dbReference type="STRING" id="1579979.WM2015_2228"/>
<dbReference type="PANTHER" id="PTHR46111">
    <property type="entry name" value="RIBOSOMAL RNA SMALL SUBUNIT METHYLTRANSFERASE I"/>
    <property type="match status" value="1"/>
</dbReference>
<dbReference type="Pfam" id="PF00590">
    <property type="entry name" value="TP_methylase"/>
    <property type="match status" value="1"/>
</dbReference>
<evidence type="ECO:0000313" key="9">
    <source>
        <dbReference type="Proteomes" id="UP000066624"/>
    </source>
</evidence>
<dbReference type="InterPro" id="IPR000878">
    <property type="entry name" value="4pyrrol_Mease"/>
</dbReference>
<dbReference type="CDD" id="cd11648">
    <property type="entry name" value="RsmI"/>
    <property type="match status" value="1"/>
</dbReference>
<proteinExistence type="inferred from homology"/>
<dbReference type="InterPro" id="IPR018063">
    <property type="entry name" value="SAM_MeTrfase_RsmI_CS"/>
</dbReference>
<dbReference type="PIRSF" id="PIRSF005917">
    <property type="entry name" value="MTase_YraL"/>
    <property type="match status" value="1"/>
</dbReference>
<dbReference type="AlphaFoldDB" id="A0A0K0XY87"/>
<evidence type="ECO:0000256" key="1">
    <source>
        <dbReference type="ARBA" id="ARBA00022490"/>
    </source>
</evidence>